<comment type="subcellular location">
    <subcellularLocation>
        <location evidence="1">Membrane</location>
    </subcellularLocation>
</comment>
<feature type="compositionally biased region" description="Polar residues" evidence="6">
    <location>
        <begin position="279"/>
        <end position="289"/>
    </location>
</feature>
<feature type="compositionally biased region" description="Low complexity" evidence="6">
    <location>
        <begin position="188"/>
        <end position="200"/>
    </location>
</feature>
<dbReference type="Proteomes" id="UP000695022">
    <property type="component" value="Unplaced"/>
</dbReference>
<proteinExistence type="predicted"/>
<dbReference type="InterPro" id="IPR002404">
    <property type="entry name" value="IRS_PTB"/>
</dbReference>
<feature type="region of interest" description="Disordered" evidence="6">
    <location>
        <begin position="105"/>
        <end position="150"/>
    </location>
</feature>
<keyword evidence="5" id="KW-0449">Lipoprotein</keyword>
<dbReference type="PROSITE" id="PS51064">
    <property type="entry name" value="IRS_PTB"/>
    <property type="match status" value="1"/>
</dbReference>
<feature type="region of interest" description="Disordered" evidence="6">
    <location>
        <begin position="184"/>
        <end position="247"/>
    </location>
</feature>
<keyword evidence="2" id="KW-0597">Phosphoprotein</keyword>
<dbReference type="SUPFAM" id="SSF50729">
    <property type="entry name" value="PH domain-like"/>
    <property type="match status" value="1"/>
</dbReference>
<protein>
    <submittedName>
        <fullName evidence="9">Fibroblast growth factor receptor substrate 3-like</fullName>
    </submittedName>
</protein>
<dbReference type="CDD" id="cd01202">
    <property type="entry name" value="PTB_FRS2"/>
    <property type="match status" value="1"/>
</dbReference>
<evidence type="ECO:0000256" key="5">
    <source>
        <dbReference type="ARBA" id="ARBA00023288"/>
    </source>
</evidence>
<gene>
    <name evidence="9" type="primary">LOC106816706</name>
</gene>
<feature type="region of interest" description="Disordered" evidence="6">
    <location>
        <begin position="279"/>
        <end position="309"/>
    </location>
</feature>
<feature type="compositionally biased region" description="Polar residues" evidence="6">
    <location>
        <begin position="218"/>
        <end position="239"/>
    </location>
</feature>
<evidence type="ECO:0000256" key="3">
    <source>
        <dbReference type="ARBA" id="ARBA00022707"/>
    </source>
</evidence>
<dbReference type="RefSeq" id="XP_014676815.1">
    <property type="nucleotide sequence ID" value="XM_014821329.1"/>
</dbReference>
<dbReference type="InterPro" id="IPR038742">
    <property type="entry name" value="FRS2_PTB"/>
</dbReference>
<evidence type="ECO:0000313" key="9">
    <source>
        <dbReference type="RefSeq" id="XP_014676815.1"/>
    </source>
</evidence>
<feature type="compositionally biased region" description="Polar residues" evidence="6">
    <location>
        <begin position="140"/>
        <end position="150"/>
    </location>
</feature>
<keyword evidence="3" id="KW-0519">Myristate</keyword>
<dbReference type="InterPro" id="IPR011993">
    <property type="entry name" value="PH-like_dom_sf"/>
</dbReference>
<keyword evidence="8" id="KW-1185">Reference proteome</keyword>
<dbReference type="SMART" id="SM00310">
    <property type="entry name" value="PTBI"/>
    <property type="match status" value="1"/>
</dbReference>
<evidence type="ECO:0000256" key="6">
    <source>
        <dbReference type="SAM" id="MobiDB-lite"/>
    </source>
</evidence>
<feature type="domain" description="IRS-type PTB" evidence="7">
    <location>
        <begin position="10"/>
        <end position="112"/>
    </location>
</feature>
<evidence type="ECO:0000313" key="8">
    <source>
        <dbReference type="Proteomes" id="UP000695022"/>
    </source>
</evidence>
<evidence type="ECO:0000256" key="4">
    <source>
        <dbReference type="ARBA" id="ARBA00023136"/>
    </source>
</evidence>
<dbReference type="Pfam" id="PF02174">
    <property type="entry name" value="IRS"/>
    <property type="match status" value="1"/>
</dbReference>
<dbReference type="PANTHER" id="PTHR21258:SF55">
    <property type="entry name" value="FI23523P1"/>
    <property type="match status" value="1"/>
</dbReference>
<feature type="compositionally biased region" description="Low complexity" evidence="6">
    <location>
        <begin position="106"/>
        <end position="119"/>
    </location>
</feature>
<evidence type="ECO:0000256" key="1">
    <source>
        <dbReference type="ARBA" id="ARBA00004370"/>
    </source>
</evidence>
<dbReference type="InterPro" id="IPR050996">
    <property type="entry name" value="Docking_Protein_DOK"/>
</dbReference>
<dbReference type="Gene3D" id="2.30.29.30">
    <property type="entry name" value="Pleckstrin-homology domain (PH domain)/Phosphotyrosine-binding domain (PTB)"/>
    <property type="match status" value="1"/>
</dbReference>
<keyword evidence="4" id="KW-0472">Membrane</keyword>
<evidence type="ECO:0000256" key="2">
    <source>
        <dbReference type="ARBA" id="ARBA00022553"/>
    </source>
</evidence>
<dbReference type="SMART" id="SM01244">
    <property type="entry name" value="IRS"/>
    <property type="match status" value="1"/>
</dbReference>
<organism evidence="8 9">
    <name type="scientific">Priapulus caudatus</name>
    <name type="common">Priapulid worm</name>
    <dbReference type="NCBI Taxonomy" id="37621"/>
    <lineage>
        <taxon>Eukaryota</taxon>
        <taxon>Metazoa</taxon>
        <taxon>Ecdysozoa</taxon>
        <taxon>Scalidophora</taxon>
        <taxon>Priapulida</taxon>
        <taxon>Priapulimorpha</taxon>
        <taxon>Priapulimorphida</taxon>
        <taxon>Priapulidae</taxon>
        <taxon>Priapulus</taxon>
    </lineage>
</organism>
<evidence type="ECO:0000259" key="7">
    <source>
        <dbReference type="PROSITE" id="PS51064"/>
    </source>
</evidence>
<name>A0ABM1EX94_PRICU</name>
<dbReference type="PANTHER" id="PTHR21258">
    <property type="entry name" value="DOCKING PROTEIN RELATED"/>
    <property type="match status" value="1"/>
</dbReference>
<dbReference type="GeneID" id="106816706"/>
<reference evidence="9" key="1">
    <citation type="submission" date="2025-08" db="UniProtKB">
        <authorList>
            <consortium name="RefSeq"/>
        </authorList>
    </citation>
    <scope>IDENTIFICATION</scope>
</reference>
<sequence>MGCVSSKEDINDIHPRVFTVYNVGEEGETFSPGKMHITDAELIFYPRGKEPILWPLKCLRRYGFDAELFSFECGRRCHTGEGVYAFKCRRAEQLFNVLQECVQSAGHTPGDPPDGSGPTILRSATTSRPASDSELPATPALSSSSHPQSNGGVVVDAAAVGTHPAGRAAAATAAAQAIYVNDGDDDAAPASPKSAASSPPHAHDYVNTPPVFVGLPAATTTERADSQTSRPGSQVSTGSHGNGYAREKLGSAVNGASETSAAAEGYAMIDFDKTVALSNSANPSLQNDDGSSRKTRHNSTIAPTAAALQ</sequence>
<accession>A0ABM1EX94</accession>